<organism evidence="4 5">
    <name type="scientific">Cephus cinctus</name>
    <name type="common">Wheat stem sawfly</name>
    <dbReference type="NCBI Taxonomy" id="211228"/>
    <lineage>
        <taxon>Eukaryota</taxon>
        <taxon>Metazoa</taxon>
        <taxon>Ecdysozoa</taxon>
        <taxon>Arthropoda</taxon>
        <taxon>Hexapoda</taxon>
        <taxon>Insecta</taxon>
        <taxon>Pterygota</taxon>
        <taxon>Neoptera</taxon>
        <taxon>Endopterygota</taxon>
        <taxon>Hymenoptera</taxon>
        <taxon>Cephoidea</taxon>
        <taxon>Cephidae</taxon>
        <taxon>Cephus</taxon>
    </lineage>
</organism>
<dbReference type="PROSITE" id="PS51915">
    <property type="entry name" value="ZAD"/>
    <property type="match status" value="1"/>
</dbReference>
<feature type="binding site" evidence="1">
    <location>
        <position position="69"/>
    </location>
    <ligand>
        <name>Zn(2+)</name>
        <dbReference type="ChEBI" id="CHEBI:29105"/>
    </ligand>
</feature>
<dbReference type="KEGG" id="ccin:107264382"/>
<reference evidence="5" key="1">
    <citation type="submission" date="2025-08" db="UniProtKB">
        <authorList>
            <consortium name="RefSeq"/>
        </authorList>
    </citation>
    <scope>IDENTIFICATION</scope>
</reference>
<evidence type="ECO:0000256" key="2">
    <source>
        <dbReference type="SAM" id="MobiDB-lite"/>
    </source>
</evidence>
<dbReference type="InterPro" id="IPR012934">
    <property type="entry name" value="Znf_AD"/>
</dbReference>
<feature type="region of interest" description="Disordered" evidence="2">
    <location>
        <begin position="125"/>
        <end position="160"/>
    </location>
</feature>
<keyword evidence="1" id="KW-0479">Metal-binding</keyword>
<dbReference type="Proteomes" id="UP000694920">
    <property type="component" value="Unplaced"/>
</dbReference>
<accession>A0AAJ7BL84</accession>
<keyword evidence="1" id="KW-0862">Zinc</keyword>
<dbReference type="GeneID" id="107264382"/>
<evidence type="ECO:0000256" key="1">
    <source>
        <dbReference type="PROSITE-ProRule" id="PRU01263"/>
    </source>
</evidence>
<gene>
    <name evidence="5" type="primary">LOC107264382</name>
</gene>
<dbReference type="GO" id="GO:0008270">
    <property type="term" value="F:zinc ion binding"/>
    <property type="evidence" value="ECO:0007669"/>
    <property type="project" value="UniProtKB-UniRule"/>
</dbReference>
<evidence type="ECO:0000313" key="4">
    <source>
        <dbReference type="Proteomes" id="UP000694920"/>
    </source>
</evidence>
<feature type="binding site" evidence="1">
    <location>
        <position position="6"/>
    </location>
    <ligand>
        <name>Zn(2+)</name>
        <dbReference type="ChEBI" id="CHEBI:29105"/>
    </ligand>
</feature>
<feature type="compositionally biased region" description="Basic and acidic residues" evidence="2">
    <location>
        <begin position="125"/>
        <end position="134"/>
    </location>
</feature>
<keyword evidence="4" id="KW-1185">Reference proteome</keyword>
<feature type="compositionally biased region" description="Basic and acidic residues" evidence="2">
    <location>
        <begin position="146"/>
        <end position="158"/>
    </location>
</feature>
<feature type="binding site" evidence="1">
    <location>
        <position position="72"/>
    </location>
    <ligand>
        <name>Zn(2+)</name>
        <dbReference type="ChEBI" id="CHEBI:29105"/>
    </ligand>
</feature>
<evidence type="ECO:0000259" key="3">
    <source>
        <dbReference type="PROSITE" id="PS51915"/>
    </source>
</evidence>
<proteinExistence type="predicted"/>
<sequence length="285" mass="32347">MVNVVCRGCRKILQNETVKKDIFTENISVCSSKDNELEKKYIPMKLFTGIELITGETVSKEDDLSTVFCEGCCNKVEEYINFRIKLITSLEMLHISKGTCENDSKGSISLETNNENKETTMSLIKKNEDEKLSDETSTAMFEEESSDKSERQEERSISEDLINVDENSVPLDFMSLFNIIVQENCLDGNDEDNQINNILNELDCSNEILESHNAKETTVKVKDNDIESEIDVCSCEDDDIIELEVPRKAYETVYIESSSDSDIEICDYEPTGKKSKNHSTLSPLF</sequence>
<evidence type="ECO:0000313" key="5">
    <source>
        <dbReference type="RefSeq" id="XP_015588077.1"/>
    </source>
</evidence>
<keyword evidence="1" id="KW-0863">Zinc-finger</keyword>
<feature type="binding site" evidence="1">
    <location>
        <position position="9"/>
    </location>
    <ligand>
        <name>Zn(2+)</name>
        <dbReference type="ChEBI" id="CHEBI:29105"/>
    </ligand>
</feature>
<protein>
    <submittedName>
        <fullName evidence="5">Uncharacterized protein LOC107264382 isoform X1</fullName>
    </submittedName>
</protein>
<dbReference type="AlphaFoldDB" id="A0AAJ7BL84"/>
<dbReference type="RefSeq" id="XP_015588077.1">
    <property type="nucleotide sequence ID" value="XM_015732591.2"/>
</dbReference>
<dbReference type="GO" id="GO:0005634">
    <property type="term" value="C:nucleus"/>
    <property type="evidence" value="ECO:0007669"/>
    <property type="project" value="InterPro"/>
</dbReference>
<name>A0AAJ7BL84_CEPCN</name>
<feature type="domain" description="ZAD" evidence="3">
    <location>
        <begin position="4"/>
        <end position="96"/>
    </location>
</feature>